<organism evidence="3">
    <name type="scientific">Oppiella nova</name>
    <dbReference type="NCBI Taxonomy" id="334625"/>
    <lineage>
        <taxon>Eukaryota</taxon>
        <taxon>Metazoa</taxon>
        <taxon>Ecdysozoa</taxon>
        <taxon>Arthropoda</taxon>
        <taxon>Chelicerata</taxon>
        <taxon>Arachnida</taxon>
        <taxon>Acari</taxon>
        <taxon>Acariformes</taxon>
        <taxon>Sarcoptiformes</taxon>
        <taxon>Oribatida</taxon>
        <taxon>Brachypylina</taxon>
        <taxon>Oppioidea</taxon>
        <taxon>Oppiidae</taxon>
        <taxon>Oppiella</taxon>
    </lineage>
</organism>
<keyword evidence="2" id="KW-0378">Hydrolase</keyword>
<accession>A0A7R9R153</accession>
<dbReference type="GO" id="GO:0004185">
    <property type="term" value="F:serine-type carboxypeptidase activity"/>
    <property type="evidence" value="ECO:0007669"/>
    <property type="project" value="UniProtKB-UniRule"/>
</dbReference>
<dbReference type="InterPro" id="IPR018202">
    <property type="entry name" value="Ser_caboxypep_ser_AS"/>
</dbReference>
<evidence type="ECO:0000256" key="1">
    <source>
        <dbReference type="ARBA" id="ARBA00009431"/>
    </source>
</evidence>
<dbReference type="PANTHER" id="PTHR11802">
    <property type="entry name" value="SERINE PROTEASE FAMILY S10 SERINE CARBOXYPEPTIDASE"/>
    <property type="match status" value="1"/>
</dbReference>
<dbReference type="EMBL" id="OC957564">
    <property type="protein sequence ID" value="CAD7665021.1"/>
    <property type="molecule type" value="Genomic_DNA"/>
</dbReference>
<evidence type="ECO:0000256" key="2">
    <source>
        <dbReference type="RuleBase" id="RU361156"/>
    </source>
</evidence>
<dbReference type="PROSITE" id="PS00131">
    <property type="entry name" value="CARBOXYPEPT_SER_SER"/>
    <property type="match status" value="1"/>
</dbReference>
<keyword evidence="2" id="KW-0645">Protease</keyword>
<dbReference type="AlphaFoldDB" id="A0A7R9R153"/>
<dbReference type="PANTHER" id="PTHR11802:SF201">
    <property type="entry name" value="CARBOXYPEPTIDASE"/>
    <property type="match status" value="1"/>
</dbReference>
<reference evidence="3" key="1">
    <citation type="submission" date="2020-11" db="EMBL/GenBank/DDBJ databases">
        <authorList>
            <person name="Tran Van P."/>
        </authorList>
    </citation>
    <scope>NUCLEOTIDE SEQUENCE</scope>
</reference>
<dbReference type="Gene3D" id="6.10.250.940">
    <property type="match status" value="1"/>
</dbReference>
<evidence type="ECO:0000313" key="3">
    <source>
        <dbReference type="EMBL" id="CAD7665021.1"/>
    </source>
</evidence>
<keyword evidence="2" id="KW-0121">Carboxypeptidase</keyword>
<feature type="non-terminal residue" evidence="3">
    <location>
        <position position="1"/>
    </location>
</feature>
<dbReference type="EC" id="3.4.16.-" evidence="2"/>
<dbReference type="Proteomes" id="UP000728032">
    <property type="component" value="Unassembled WGS sequence"/>
</dbReference>
<gene>
    <name evidence="3" type="ORF">ONB1V03_LOCUS21579</name>
</gene>
<dbReference type="InterPro" id="IPR029058">
    <property type="entry name" value="AB_hydrolase_fold"/>
</dbReference>
<comment type="similarity">
    <text evidence="1 2">Belongs to the peptidase S10 family.</text>
</comment>
<dbReference type="InterPro" id="IPR001563">
    <property type="entry name" value="Peptidase_S10"/>
</dbReference>
<proteinExistence type="inferred from homology"/>
<evidence type="ECO:0000313" key="4">
    <source>
        <dbReference type="Proteomes" id="UP000728032"/>
    </source>
</evidence>
<dbReference type="OrthoDB" id="1022205at2759"/>
<dbReference type="Pfam" id="PF00450">
    <property type="entry name" value="Peptidase_S10"/>
    <property type="match status" value="1"/>
</dbReference>
<name>A0A7R9R153_9ACAR</name>
<protein>
    <recommendedName>
        <fullName evidence="2">Carboxypeptidase</fullName>
        <ecNumber evidence="2">3.4.16.-</ecNumber>
    </recommendedName>
</protein>
<sequence>VSTGFSYDETTTNPHNDDVSTANDNYLAVESFFVKYPHLKKNPFYITGESYAGVYIPMLATEVFKRNSTINLKDGDRNYQASYDFALGHGLVTTEWYEKKIESCCECKSGPQHECDFNKPVNVSKCESVPLAFVSTPNPYNIYDECFPDLELQYVFNTYSKPHFDKMGLRFPLNGEYKENVNKPKCPKNGHTPYLNQPDVRKALHVREGTQRW</sequence>
<dbReference type="EMBL" id="CAJPVJ010042739">
    <property type="protein sequence ID" value="CAG2182158.1"/>
    <property type="molecule type" value="Genomic_DNA"/>
</dbReference>
<dbReference type="GO" id="GO:0006508">
    <property type="term" value="P:proteolysis"/>
    <property type="evidence" value="ECO:0007669"/>
    <property type="project" value="UniProtKB-KW"/>
</dbReference>
<keyword evidence="4" id="KW-1185">Reference proteome</keyword>
<dbReference type="SUPFAM" id="SSF53474">
    <property type="entry name" value="alpha/beta-Hydrolases"/>
    <property type="match status" value="1"/>
</dbReference>
<feature type="non-terminal residue" evidence="3">
    <location>
        <position position="213"/>
    </location>
</feature>
<dbReference type="Gene3D" id="3.40.50.1820">
    <property type="entry name" value="alpha/beta hydrolase"/>
    <property type="match status" value="1"/>
</dbReference>